<evidence type="ECO:0000313" key="1">
    <source>
        <dbReference type="EMBL" id="SHG42849.1"/>
    </source>
</evidence>
<reference evidence="2" key="1">
    <citation type="submission" date="2016-11" db="EMBL/GenBank/DDBJ databases">
        <authorList>
            <person name="Varghese N."/>
            <person name="Submissions S."/>
        </authorList>
    </citation>
    <scope>NUCLEOTIDE SEQUENCE [LARGE SCALE GENOMIC DNA]</scope>
    <source>
        <strain evidence="2">DSM 19978</strain>
    </source>
</reference>
<dbReference type="InterPro" id="IPR043504">
    <property type="entry name" value="Peptidase_S1_PA_chymotrypsin"/>
</dbReference>
<gene>
    <name evidence="1" type="ORF">SAMN05443549_10435</name>
</gene>
<protein>
    <submittedName>
        <fullName evidence="1">Trypsin-like peptidase domain-containing protein</fullName>
    </submittedName>
</protein>
<name>A0A1M5JRF0_9FLAO</name>
<dbReference type="Pfam" id="PF13365">
    <property type="entry name" value="Trypsin_2"/>
    <property type="match status" value="1"/>
</dbReference>
<dbReference type="AlphaFoldDB" id="A0A1M5JRF0"/>
<dbReference type="Gene3D" id="2.40.10.10">
    <property type="entry name" value="Trypsin-like serine proteases"/>
    <property type="match status" value="2"/>
</dbReference>
<organism evidence="1 2">
    <name type="scientific">Flavobacterium fluvii</name>
    <dbReference type="NCBI Taxonomy" id="468056"/>
    <lineage>
        <taxon>Bacteria</taxon>
        <taxon>Pseudomonadati</taxon>
        <taxon>Bacteroidota</taxon>
        <taxon>Flavobacteriia</taxon>
        <taxon>Flavobacteriales</taxon>
        <taxon>Flavobacteriaceae</taxon>
        <taxon>Flavobacterium</taxon>
    </lineage>
</organism>
<dbReference type="Proteomes" id="UP000184516">
    <property type="component" value="Unassembled WGS sequence"/>
</dbReference>
<evidence type="ECO:0000313" key="2">
    <source>
        <dbReference type="Proteomes" id="UP000184516"/>
    </source>
</evidence>
<dbReference type="SUPFAM" id="SSF50494">
    <property type="entry name" value="Trypsin-like serine proteases"/>
    <property type="match status" value="1"/>
</dbReference>
<dbReference type="OrthoDB" id="1342519at2"/>
<proteinExistence type="predicted"/>
<accession>A0A1M5JRF0</accession>
<dbReference type="EMBL" id="FQWB01000004">
    <property type="protein sequence ID" value="SHG42849.1"/>
    <property type="molecule type" value="Genomic_DNA"/>
</dbReference>
<dbReference type="RefSeq" id="WP_073370306.1">
    <property type="nucleotide sequence ID" value="NZ_FQWB01000004.1"/>
</dbReference>
<sequence>MTGLVLKLSYNNIGETPVIGGITGSFFFIENNIVVTANHVLNKKDFTPNEGFKYCQFWLLIEPNIVIEVSLEKLIEFPDIDSTIIKLEEKYQIPVRTISNTSIEVGKYCFNEGFIGGQMPRIMANWNDEKLVITGCYYNNTKALGEGFVKSIKVMTVNAADIKMENVLGIETSYGGIQGMSGGPLIDRITNQIVGLMSIGYPEDVQIKQSLFAIEIQQLIERLNVA</sequence>
<dbReference type="InterPro" id="IPR009003">
    <property type="entry name" value="Peptidase_S1_PA"/>
</dbReference>
<keyword evidence="2" id="KW-1185">Reference proteome</keyword>